<dbReference type="InterPro" id="IPR038081">
    <property type="entry name" value="CalX-like_sf"/>
</dbReference>
<gene>
    <name evidence="2" type="ORF">CWC19_00670</name>
</gene>
<feature type="chain" id="PRO_5024343009" evidence="1">
    <location>
        <begin position="25"/>
        <end position="503"/>
    </location>
</feature>
<proteinExistence type="predicted"/>
<name>A0A5S3VFC1_9GAMM</name>
<dbReference type="Proteomes" id="UP000307217">
    <property type="component" value="Unassembled WGS sequence"/>
</dbReference>
<organism evidence="2 3">
    <name type="scientific">Pseudoalteromonas aurantia</name>
    <dbReference type="NCBI Taxonomy" id="43654"/>
    <lineage>
        <taxon>Bacteria</taxon>
        <taxon>Pseudomonadati</taxon>
        <taxon>Pseudomonadota</taxon>
        <taxon>Gammaproteobacteria</taxon>
        <taxon>Alteromonadales</taxon>
        <taxon>Pseudoalteromonadaceae</taxon>
        <taxon>Pseudoalteromonas</taxon>
    </lineage>
</organism>
<evidence type="ECO:0000256" key="1">
    <source>
        <dbReference type="SAM" id="SignalP"/>
    </source>
</evidence>
<dbReference type="SUPFAM" id="SSF63829">
    <property type="entry name" value="Calcium-dependent phosphotriesterase"/>
    <property type="match status" value="1"/>
</dbReference>
<keyword evidence="1" id="KW-0732">Signal</keyword>
<reference evidence="2 3" key="1">
    <citation type="submission" date="2018-01" db="EMBL/GenBank/DDBJ databases">
        <authorList>
            <person name="Paulsen S."/>
            <person name="Gram L.K."/>
        </authorList>
    </citation>
    <scope>NUCLEOTIDE SEQUENCE [LARGE SCALE GENOMIC DNA]</scope>
    <source>
        <strain evidence="2 3">S3790</strain>
    </source>
</reference>
<dbReference type="OrthoDB" id="5918553at2"/>
<accession>A0A5S3VFC1</accession>
<dbReference type="RefSeq" id="WP_138589524.1">
    <property type="nucleotide sequence ID" value="NZ_PNBX01000002.1"/>
</dbReference>
<evidence type="ECO:0000313" key="2">
    <source>
        <dbReference type="EMBL" id="TMO70608.1"/>
    </source>
</evidence>
<dbReference type="AlphaFoldDB" id="A0A5S3VFC1"/>
<dbReference type="EMBL" id="PNBX01000002">
    <property type="protein sequence ID" value="TMO70608.1"/>
    <property type="molecule type" value="Genomic_DNA"/>
</dbReference>
<sequence length="503" mass="53670">MLKTSLTLPALSLIAISISTSGYANECQGELYGINAGRGDLGLLFSLNEEAQTAQANSVAKFSSSALAFDSATNRMYYVASPRPTEYEVDISGLAISADELAHLPIKGKKYRTTKLAYYDFTSQSHTTVGTTKSVVGMVYDSQNDVLLANSYNKLYQINKETGEATELASLGGVSGKYRGDLVIQDAKLLLVTSSSTYEINRSNYSLSLLSSHGLTSVTGATLNQAGDVMISRTLINDHGHANKSQLYVLEPSTGSTCLVATVPVRLNDLATNTNQPVACYTNAQCGTVPKPSFSLQPVTDSVVEGGTLTYSATISATFNEDITVALSITDGTTSPSDYTLTTSAVTIPAGQTSATVTIQTIDNDVHSADKTLTVNATAQTGVTGQSSASGTIINDDEACTPVNYTRINYQFVSESSFYNNDWGVKVNGSYVKLLDEYGASGSYDVLQSSSITYVLAIKGNSNQLTTNMRQSGNVQYWEDENDSDYNDFAVRVTTQTVQKGCN</sequence>
<feature type="signal peptide" evidence="1">
    <location>
        <begin position="1"/>
        <end position="24"/>
    </location>
</feature>
<reference evidence="3" key="2">
    <citation type="submission" date="2019-06" db="EMBL/GenBank/DDBJ databases">
        <title>Co-occurence of chitin degradation, pigmentation and bioactivity in marine Pseudoalteromonas.</title>
        <authorList>
            <person name="Sonnenschein E.C."/>
            <person name="Bech P.K."/>
        </authorList>
    </citation>
    <scope>NUCLEOTIDE SEQUENCE [LARGE SCALE GENOMIC DNA]</scope>
    <source>
        <strain evidence="3">S3790</strain>
    </source>
</reference>
<comment type="caution">
    <text evidence="2">The sequence shown here is derived from an EMBL/GenBank/DDBJ whole genome shotgun (WGS) entry which is preliminary data.</text>
</comment>
<protein>
    <submittedName>
        <fullName evidence="2">Hemolysin</fullName>
    </submittedName>
</protein>
<dbReference type="Gene3D" id="2.60.40.2030">
    <property type="match status" value="1"/>
</dbReference>
<evidence type="ECO:0000313" key="3">
    <source>
        <dbReference type="Proteomes" id="UP000307217"/>
    </source>
</evidence>
<dbReference type="SUPFAM" id="SSF141072">
    <property type="entry name" value="CalX-like"/>
    <property type="match status" value="1"/>
</dbReference>